<accession>A0ABX2BJR7</accession>
<sequence length="272" mass="27552">MVLDDVRVGISSGLSGDDDALRPAGSPNLVPALVRGLRLMQAFSTARPKLQMSELVAYVDAPRSTVARLVRSLVALGFLVADDAGRFGPGPAVLGIGASYLAGAEAVQIASAIIQELANQTLAAAQLLAIDGAEVVVLAQALPASVRGTWAVTRVGARVAIDGTGFRVWLSGLADGGSAGGQCAAVADDDEWTPGGTVAGGRRSDDAAALPLMATPILRSGRIVYALSVGVQEGVDAVSMVQRAALGVTCAAERFARALNQGNLCGSPPIAR</sequence>
<evidence type="ECO:0000313" key="4">
    <source>
        <dbReference type="EMBL" id="NPT41167.1"/>
    </source>
</evidence>
<dbReference type="InterPro" id="IPR036390">
    <property type="entry name" value="WH_DNA-bd_sf"/>
</dbReference>
<dbReference type="Proteomes" id="UP000652198">
    <property type="component" value="Unassembled WGS sequence"/>
</dbReference>
<gene>
    <name evidence="4" type="ORF">GNZ12_07505</name>
</gene>
<dbReference type="Gene3D" id="3.30.450.40">
    <property type="match status" value="1"/>
</dbReference>
<evidence type="ECO:0000313" key="5">
    <source>
        <dbReference type="Proteomes" id="UP000652198"/>
    </source>
</evidence>
<reference evidence="4 5" key="1">
    <citation type="submission" date="2019-11" db="EMBL/GenBank/DDBJ databases">
        <title>Metabolism of dissolved organic matter in forest soils.</title>
        <authorList>
            <person name="Cyle K.T."/>
            <person name="Wilhelm R.C."/>
            <person name="Martinez C.E."/>
        </authorList>
    </citation>
    <scope>NUCLEOTIDE SEQUENCE [LARGE SCALE GENOMIC DNA]</scope>
    <source>
        <strain evidence="4 5">1N</strain>
    </source>
</reference>
<dbReference type="EMBL" id="WOEY01000028">
    <property type="protein sequence ID" value="NPT41167.1"/>
    <property type="molecule type" value="Genomic_DNA"/>
</dbReference>
<protein>
    <submittedName>
        <fullName evidence="4">Helix-turn-helix domain-containing protein</fullName>
    </submittedName>
</protein>
<dbReference type="SUPFAM" id="SSF55781">
    <property type="entry name" value="GAF domain-like"/>
    <property type="match status" value="1"/>
</dbReference>
<dbReference type="PANTHER" id="PTHR30136">
    <property type="entry name" value="HELIX-TURN-HELIX TRANSCRIPTIONAL REGULATOR, ICLR FAMILY"/>
    <property type="match status" value="1"/>
</dbReference>
<organism evidence="4 5">
    <name type="scientific">Paraburkholderia solitsugae</name>
    <dbReference type="NCBI Taxonomy" id="2675748"/>
    <lineage>
        <taxon>Bacteria</taxon>
        <taxon>Pseudomonadati</taxon>
        <taxon>Pseudomonadota</taxon>
        <taxon>Betaproteobacteria</taxon>
        <taxon>Burkholderiales</taxon>
        <taxon>Burkholderiaceae</taxon>
        <taxon>Paraburkholderia</taxon>
    </lineage>
</organism>
<comment type="caution">
    <text evidence="4">The sequence shown here is derived from an EMBL/GenBank/DDBJ whole genome shotgun (WGS) entry which is preliminary data.</text>
</comment>
<proteinExistence type="predicted"/>
<dbReference type="PANTHER" id="PTHR30136:SF35">
    <property type="entry name" value="HTH-TYPE TRANSCRIPTIONAL REGULATOR RV1719"/>
    <property type="match status" value="1"/>
</dbReference>
<dbReference type="Gene3D" id="1.10.10.10">
    <property type="entry name" value="Winged helix-like DNA-binding domain superfamily/Winged helix DNA-binding domain"/>
    <property type="match status" value="1"/>
</dbReference>
<dbReference type="RefSeq" id="WP_172309748.1">
    <property type="nucleotide sequence ID" value="NZ_WOEY01000028.1"/>
</dbReference>
<evidence type="ECO:0000256" key="1">
    <source>
        <dbReference type="ARBA" id="ARBA00023015"/>
    </source>
</evidence>
<dbReference type="SMART" id="SM00346">
    <property type="entry name" value="HTH_ICLR"/>
    <property type="match status" value="1"/>
</dbReference>
<evidence type="ECO:0000256" key="2">
    <source>
        <dbReference type="ARBA" id="ARBA00023163"/>
    </source>
</evidence>
<dbReference type="InterPro" id="IPR005471">
    <property type="entry name" value="Tscrpt_reg_IclR_N"/>
</dbReference>
<dbReference type="InterPro" id="IPR036388">
    <property type="entry name" value="WH-like_DNA-bd_sf"/>
</dbReference>
<keyword evidence="2" id="KW-0804">Transcription</keyword>
<dbReference type="InterPro" id="IPR029016">
    <property type="entry name" value="GAF-like_dom_sf"/>
</dbReference>
<keyword evidence="5" id="KW-1185">Reference proteome</keyword>
<feature type="domain" description="HTH iclR-type" evidence="3">
    <location>
        <begin position="30"/>
        <end position="91"/>
    </location>
</feature>
<dbReference type="InterPro" id="IPR050707">
    <property type="entry name" value="HTH_MetabolicPath_Reg"/>
</dbReference>
<dbReference type="Pfam" id="PF09339">
    <property type="entry name" value="HTH_IclR"/>
    <property type="match status" value="1"/>
</dbReference>
<evidence type="ECO:0000259" key="3">
    <source>
        <dbReference type="PROSITE" id="PS51077"/>
    </source>
</evidence>
<name>A0ABX2BJR7_9BURK</name>
<keyword evidence="1" id="KW-0805">Transcription regulation</keyword>
<dbReference type="PROSITE" id="PS51077">
    <property type="entry name" value="HTH_ICLR"/>
    <property type="match status" value="1"/>
</dbReference>
<dbReference type="SUPFAM" id="SSF46785">
    <property type="entry name" value="Winged helix' DNA-binding domain"/>
    <property type="match status" value="1"/>
</dbReference>